<dbReference type="Gramene" id="TRITD2Bv1G220600.4">
    <property type="protein sequence ID" value="TRITD2Bv1G220600.4"/>
    <property type="gene ID" value="TRITD2Bv1G220600"/>
</dbReference>
<feature type="compositionally biased region" description="Low complexity" evidence="5">
    <location>
        <begin position="332"/>
        <end position="343"/>
    </location>
</feature>
<evidence type="ECO:0000259" key="6">
    <source>
        <dbReference type="PROSITE" id="PS51698"/>
    </source>
</evidence>
<feature type="region of interest" description="Disordered" evidence="5">
    <location>
        <begin position="320"/>
        <end position="343"/>
    </location>
</feature>
<dbReference type="InterPro" id="IPR003613">
    <property type="entry name" value="Ubox_domain"/>
</dbReference>
<protein>
    <recommendedName>
        <fullName evidence="3">RING-type E3 ubiquitin transferase</fullName>
        <ecNumber evidence="3">2.3.2.27</ecNumber>
    </recommendedName>
</protein>
<dbReference type="SUPFAM" id="SSF48371">
    <property type="entry name" value="ARM repeat"/>
    <property type="match status" value="1"/>
</dbReference>
<feature type="region of interest" description="Disordered" evidence="5">
    <location>
        <begin position="925"/>
        <end position="976"/>
    </location>
</feature>
<dbReference type="SMART" id="SM00504">
    <property type="entry name" value="Ubox"/>
    <property type="match status" value="1"/>
</dbReference>
<dbReference type="GO" id="GO:0061630">
    <property type="term" value="F:ubiquitin protein ligase activity"/>
    <property type="evidence" value="ECO:0007669"/>
    <property type="project" value="UniProtKB-EC"/>
</dbReference>
<feature type="compositionally biased region" description="Pro residues" evidence="5">
    <location>
        <begin position="320"/>
        <end position="331"/>
    </location>
</feature>
<evidence type="ECO:0000256" key="4">
    <source>
        <dbReference type="ARBA" id="ARBA00022679"/>
    </source>
</evidence>
<dbReference type="EC" id="2.3.2.27" evidence="3"/>
<dbReference type="InterPro" id="IPR016024">
    <property type="entry name" value="ARM-type_fold"/>
</dbReference>
<organism evidence="7 8">
    <name type="scientific">Triticum turgidum subsp. durum</name>
    <name type="common">Durum wheat</name>
    <name type="synonym">Triticum durum</name>
    <dbReference type="NCBI Taxonomy" id="4567"/>
    <lineage>
        <taxon>Eukaryota</taxon>
        <taxon>Viridiplantae</taxon>
        <taxon>Streptophyta</taxon>
        <taxon>Embryophyta</taxon>
        <taxon>Tracheophyta</taxon>
        <taxon>Spermatophyta</taxon>
        <taxon>Magnoliopsida</taxon>
        <taxon>Liliopsida</taxon>
        <taxon>Poales</taxon>
        <taxon>Poaceae</taxon>
        <taxon>BOP clade</taxon>
        <taxon>Pooideae</taxon>
        <taxon>Triticodae</taxon>
        <taxon>Triticeae</taxon>
        <taxon>Triticinae</taxon>
        <taxon>Triticum</taxon>
    </lineage>
</organism>
<reference evidence="7 8" key="1">
    <citation type="submission" date="2017-09" db="EMBL/GenBank/DDBJ databases">
        <authorList>
            <consortium name="International Durum Wheat Genome Sequencing Consortium (IDWGSC)"/>
            <person name="Milanesi L."/>
        </authorList>
    </citation>
    <scope>NUCLEOTIDE SEQUENCE [LARGE SCALE GENOMIC DNA]</scope>
    <source>
        <strain evidence="8">cv. Svevo</strain>
    </source>
</reference>
<evidence type="ECO:0000313" key="8">
    <source>
        <dbReference type="Proteomes" id="UP000324705"/>
    </source>
</evidence>
<dbReference type="AlphaFoldDB" id="A0A9R1RSC8"/>
<dbReference type="PROSITE" id="PS51698">
    <property type="entry name" value="U_BOX"/>
    <property type="match status" value="1"/>
</dbReference>
<dbReference type="EMBL" id="LT934114">
    <property type="protein sequence ID" value="VAH51829.1"/>
    <property type="molecule type" value="Genomic_DNA"/>
</dbReference>
<dbReference type="Pfam" id="PF04564">
    <property type="entry name" value="U-box"/>
    <property type="match status" value="1"/>
</dbReference>
<dbReference type="InterPro" id="IPR055566">
    <property type="entry name" value="ARM_LIN"/>
</dbReference>
<dbReference type="InterPro" id="IPR013083">
    <property type="entry name" value="Znf_RING/FYVE/PHD"/>
</dbReference>
<evidence type="ECO:0000256" key="1">
    <source>
        <dbReference type="ARBA" id="ARBA00000900"/>
    </source>
</evidence>
<keyword evidence="4" id="KW-0808">Transferase</keyword>
<dbReference type="Proteomes" id="UP000324705">
    <property type="component" value="Chromosome 2B"/>
</dbReference>
<keyword evidence="8" id="KW-1185">Reference proteome</keyword>
<feature type="region of interest" description="Disordered" evidence="5">
    <location>
        <begin position="372"/>
        <end position="422"/>
    </location>
</feature>
<dbReference type="PANTHER" id="PTHR35549">
    <property type="entry name" value="OS04G0584500 PROTEIN"/>
    <property type="match status" value="1"/>
</dbReference>
<dbReference type="CDD" id="cd16664">
    <property type="entry name" value="RING-Ubox_PUB"/>
    <property type="match status" value="1"/>
</dbReference>
<evidence type="ECO:0000256" key="5">
    <source>
        <dbReference type="SAM" id="MobiDB-lite"/>
    </source>
</evidence>
<dbReference type="InterPro" id="IPR056512">
    <property type="entry name" value="LIN_N"/>
</dbReference>
<dbReference type="Pfam" id="PF23628">
    <property type="entry name" value="ARM_LIN_C"/>
    <property type="match status" value="1"/>
</dbReference>
<sequence>MAPPSSLLRDLLSVDGFKKNRKQPDNPSVAPRTTSMPLQHRRPTKPARSQSDVQQARGRLNLDTNGDGAGEEPTPRRKSSASLRTATSYKIKDGGSGPGAIPALDESALSALISLAAGTVKQFAKDESFRAFLRSGCTSCVGESDHRAVLDLRVTVQTVERAAAVGEALLDPRELKRASLRLHSLASLDADEALAVTASGVPHERLAACAHLYMSVVSKLQKKDHSSAVHALEAFCLAPREARTVLLPALWDRLFRPGLSHLKAWRDRESAAARSKPDARVKDVVEKLFVDALDEGTRALACYYRDWLLGRTEAMALPSVPAPPSTAPPATAPSTAPASATRFSTSTTYDIGSDVAYSSGTPSPAIFVIEETPRQPERMGEEEGKAADADSSGSVFHECDDGEVRSCSPTPRAESSEPMPPNMLANEAFEPRIEDERGKGAEESTSYLPARDMSAIDLLTLEFCEGPLQISGSGTDGSQVQATIFSTTPSDFLCPLTRQIFNRPVTIETGQTFERHAIVHWFERGLRTCPVTGQELEALSVPDTNRVLTRLIDAWKAEHCRSLRVGDGGAPEEKLNVAVVDRVLDAGLSVSEQTERARHLMAIGGVDFHLHRLRDGREEEQRARAAEHLLLCVRAEGSVRSYVAVRVHGESVVRLLQSEVVSARGAAVRLLVELLRLRREMVELFIRGLCTVSLTETMDVLLQHLRSSPVEERALVAVLLLYFDRTLSLDEPDRINSSVYREEAAKTLTESLRRCLIDENVVPNTRKALLMLGGHFSFSGDLLAEDRMLEQAGFAGDSPAATPVTSDATVQETEAAENEAWLEHVTAVLLGSGRRPFLAALSGCLASPDAGLVAACLTTAGWLSRSLASTPLKDTHTDMQLAAFSALVPRLKRCLAGGAAHLQPRHRVLAAVTLQNFSKIPLQGAADASGGRAAWSPGRPRRADPDGRSTVRRAPRVTTTTSGQHASRRAAGVSCSPRGRFSGEKYAREALLFFDCFRPGRTRICTHACWK</sequence>
<dbReference type="Pfam" id="PF23568">
    <property type="entry name" value="ARM_LIN"/>
    <property type="match status" value="1"/>
</dbReference>
<comment type="catalytic activity">
    <reaction evidence="1">
        <text>S-ubiquitinyl-[E2 ubiquitin-conjugating enzyme]-L-cysteine + [acceptor protein]-L-lysine = [E2 ubiquitin-conjugating enzyme]-L-cysteine + N(6)-ubiquitinyl-[acceptor protein]-L-lysine.</text>
        <dbReference type="EC" id="2.3.2.27"/>
    </reaction>
</comment>
<feature type="domain" description="U-box" evidence="6">
    <location>
        <begin position="487"/>
        <end position="562"/>
    </location>
</feature>
<feature type="compositionally biased region" description="Basic and acidic residues" evidence="5">
    <location>
        <begin position="372"/>
        <end position="388"/>
    </location>
</feature>
<dbReference type="GO" id="GO:0016567">
    <property type="term" value="P:protein ubiquitination"/>
    <property type="evidence" value="ECO:0007669"/>
    <property type="project" value="InterPro"/>
</dbReference>
<gene>
    <name evidence="7" type="ORF">TRITD_2Bv1G220600</name>
</gene>
<dbReference type="SUPFAM" id="SSF57850">
    <property type="entry name" value="RING/U-box"/>
    <property type="match status" value="1"/>
</dbReference>
<comment type="pathway">
    <text evidence="2">Protein modification; protein ubiquitination.</text>
</comment>
<proteinExistence type="predicted"/>
<name>A0A9R1RSC8_TRITD</name>
<accession>A0A9R1RSC8</accession>
<dbReference type="InterPro" id="IPR045210">
    <property type="entry name" value="RING-Ubox_PUB"/>
</dbReference>
<evidence type="ECO:0000256" key="3">
    <source>
        <dbReference type="ARBA" id="ARBA00012483"/>
    </source>
</evidence>
<feature type="region of interest" description="Disordered" evidence="5">
    <location>
        <begin position="1"/>
        <end position="91"/>
    </location>
</feature>
<evidence type="ECO:0000256" key="2">
    <source>
        <dbReference type="ARBA" id="ARBA00004906"/>
    </source>
</evidence>
<dbReference type="Gene3D" id="3.30.40.10">
    <property type="entry name" value="Zinc/RING finger domain, C3HC4 (zinc finger)"/>
    <property type="match status" value="1"/>
</dbReference>
<dbReference type="PANTHER" id="PTHR35549:SF1">
    <property type="entry name" value="OS04G0584500 PROTEIN"/>
    <property type="match status" value="1"/>
</dbReference>
<evidence type="ECO:0000313" key="7">
    <source>
        <dbReference type="EMBL" id="VAH51829.1"/>
    </source>
</evidence>